<feature type="DNA-binding region" description="H-T-H motif" evidence="2">
    <location>
        <begin position="37"/>
        <end position="56"/>
    </location>
</feature>
<evidence type="ECO:0000313" key="5">
    <source>
        <dbReference type="EMBL" id="KFI45933.1"/>
    </source>
</evidence>
<evidence type="ECO:0000256" key="1">
    <source>
        <dbReference type="ARBA" id="ARBA00023125"/>
    </source>
</evidence>
<feature type="domain" description="HTH tetR-type" evidence="4">
    <location>
        <begin position="14"/>
        <end position="74"/>
    </location>
</feature>
<proteinExistence type="predicted"/>
<feature type="compositionally biased region" description="Basic and acidic residues" evidence="3">
    <location>
        <begin position="147"/>
        <end position="156"/>
    </location>
</feature>
<dbReference type="Gene3D" id="1.10.357.10">
    <property type="entry name" value="Tetracycline Repressor, domain 2"/>
    <property type="match status" value="1"/>
</dbReference>
<keyword evidence="6" id="KW-1185">Reference proteome</keyword>
<dbReference type="InterPro" id="IPR001647">
    <property type="entry name" value="HTH_TetR"/>
</dbReference>
<dbReference type="AlphaFoldDB" id="A0A086ZHD3"/>
<dbReference type="SUPFAM" id="SSF46689">
    <property type="entry name" value="Homeodomain-like"/>
    <property type="match status" value="1"/>
</dbReference>
<dbReference type="GO" id="GO:0003677">
    <property type="term" value="F:DNA binding"/>
    <property type="evidence" value="ECO:0007669"/>
    <property type="project" value="UniProtKB-UniRule"/>
</dbReference>
<dbReference type="STRING" id="1437606.BBOH_0740"/>
<protein>
    <submittedName>
        <fullName evidence="5">TetR family transcriptional regulator</fullName>
    </submittedName>
</protein>
<evidence type="ECO:0000259" key="4">
    <source>
        <dbReference type="PROSITE" id="PS50977"/>
    </source>
</evidence>
<dbReference type="Proteomes" id="UP000029096">
    <property type="component" value="Unassembled WGS sequence"/>
</dbReference>
<dbReference type="OrthoDB" id="4709704at2"/>
<comment type="caution">
    <text evidence="5">The sequence shown here is derived from an EMBL/GenBank/DDBJ whole genome shotgun (WGS) entry which is preliminary data.</text>
</comment>
<reference evidence="5 6" key="1">
    <citation type="submission" date="2014-03" db="EMBL/GenBank/DDBJ databases">
        <title>Genomics of Bifidobacteria.</title>
        <authorList>
            <person name="Ventura M."/>
            <person name="Milani C."/>
            <person name="Lugli G.A."/>
        </authorList>
    </citation>
    <scope>NUCLEOTIDE SEQUENCE [LARGE SCALE GENOMIC DNA]</scope>
    <source>
        <strain evidence="5 6">DSM 22767</strain>
    </source>
</reference>
<keyword evidence="1 2" id="KW-0238">DNA-binding</keyword>
<dbReference type="EMBL" id="JGYP01000002">
    <property type="protein sequence ID" value="KFI45933.1"/>
    <property type="molecule type" value="Genomic_DNA"/>
</dbReference>
<dbReference type="eggNOG" id="COG1309">
    <property type="taxonomic scope" value="Bacteria"/>
</dbReference>
<dbReference type="PROSITE" id="PS50977">
    <property type="entry name" value="HTH_TETR_2"/>
    <property type="match status" value="1"/>
</dbReference>
<dbReference type="InterPro" id="IPR009057">
    <property type="entry name" value="Homeodomain-like_sf"/>
</dbReference>
<feature type="compositionally biased region" description="Basic and acidic residues" evidence="3">
    <location>
        <begin position="122"/>
        <end position="136"/>
    </location>
</feature>
<organism evidence="5 6">
    <name type="scientific">Bifidobacterium bohemicum DSM 22767</name>
    <dbReference type="NCBI Taxonomy" id="1437606"/>
    <lineage>
        <taxon>Bacteria</taxon>
        <taxon>Bacillati</taxon>
        <taxon>Actinomycetota</taxon>
        <taxon>Actinomycetes</taxon>
        <taxon>Bifidobacteriales</taxon>
        <taxon>Bifidobacteriaceae</taxon>
        <taxon>Bifidobacterium</taxon>
    </lineage>
</organism>
<sequence>MPRIKEATLEEHRRNTMNALLDSAEAIMREQGADGLTPAAVSRGAGIARNSIYRYVHDMKDLRRGLMKRHLPEWIDTLNNALDGLDDPVEVIATWVRVNLEQSVIHGHEWLMRLPVDDAEEYAKRQRENDDSKDGRGNPVGSGAITGDDKDPHDTDGDPDFSIPYVDPYCGKSLKARQTRIRQSDKEDCAPGAVNGGDQRQEQDAPEHGAGTGEQPLQPGQPSLHEQVNAPIVQAWERLKPSAPEVGVALTKGLVSSGMRLLSETTQAEQSQQAIIADIDRATRALIGVLRE</sequence>
<evidence type="ECO:0000313" key="6">
    <source>
        <dbReference type="Proteomes" id="UP000029096"/>
    </source>
</evidence>
<dbReference type="RefSeq" id="WP_052118220.1">
    <property type="nucleotide sequence ID" value="NZ_JDUS01000018.1"/>
</dbReference>
<accession>A0A086ZHD3</accession>
<gene>
    <name evidence="5" type="ORF">BBOH_0740</name>
</gene>
<evidence type="ECO:0000256" key="2">
    <source>
        <dbReference type="PROSITE-ProRule" id="PRU00335"/>
    </source>
</evidence>
<evidence type="ECO:0000256" key="3">
    <source>
        <dbReference type="SAM" id="MobiDB-lite"/>
    </source>
</evidence>
<feature type="region of interest" description="Disordered" evidence="3">
    <location>
        <begin position="122"/>
        <end position="224"/>
    </location>
</feature>
<name>A0A086ZHD3_9BIFI</name>